<name>A0ABU5H5K7_9BACT</name>
<feature type="coiled-coil region" evidence="1">
    <location>
        <begin position="78"/>
        <end position="105"/>
    </location>
</feature>
<evidence type="ECO:0000313" key="5">
    <source>
        <dbReference type="EMBL" id="MDY7228369.1"/>
    </source>
</evidence>
<feature type="compositionally biased region" description="Pro residues" evidence="2">
    <location>
        <begin position="37"/>
        <end position="52"/>
    </location>
</feature>
<dbReference type="Proteomes" id="UP001291309">
    <property type="component" value="Unassembled WGS sequence"/>
</dbReference>
<accession>A0ABU5H5K7</accession>
<evidence type="ECO:0000256" key="3">
    <source>
        <dbReference type="SAM" id="SignalP"/>
    </source>
</evidence>
<protein>
    <submittedName>
        <fullName evidence="5">DUF4476 domain-containing protein</fullName>
    </submittedName>
</protein>
<dbReference type="Pfam" id="PF14771">
    <property type="entry name" value="DUF4476"/>
    <property type="match status" value="1"/>
</dbReference>
<evidence type="ECO:0000259" key="4">
    <source>
        <dbReference type="Pfam" id="PF14771"/>
    </source>
</evidence>
<evidence type="ECO:0000313" key="6">
    <source>
        <dbReference type="Proteomes" id="UP001291309"/>
    </source>
</evidence>
<feature type="domain" description="DUF4476" evidence="4">
    <location>
        <begin position="151"/>
        <end position="240"/>
    </location>
</feature>
<evidence type="ECO:0000256" key="2">
    <source>
        <dbReference type="SAM" id="MobiDB-lite"/>
    </source>
</evidence>
<dbReference type="RefSeq" id="WP_321547098.1">
    <property type="nucleotide sequence ID" value="NZ_JAXIVS010000006.1"/>
</dbReference>
<organism evidence="5 6">
    <name type="scientific">Hyalangium rubrum</name>
    <dbReference type="NCBI Taxonomy" id="3103134"/>
    <lineage>
        <taxon>Bacteria</taxon>
        <taxon>Pseudomonadati</taxon>
        <taxon>Myxococcota</taxon>
        <taxon>Myxococcia</taxon>
        <taxon>Myxococcales</taxon>
        <taxon>Cystobacterineae</taxon>
        <taxon>Archangiaceae</taxon>
        <taxon>Hyalangium</taxon>
    </lineage>
</organism>
<feature type="compositionally biased region" description="Low complexity" evidence="2">
    <location>
        <begin position="16"/>
        <end position="32"/>
    </location>
</feature>
<feature type="region of interest" description="Disordered" evidence="2">
    <location>
        <begin position="125"/>
        <end position="144"/>
    </location>
</feature>
<evidence type="ECO:0000256" key="1">
    <source>
        <dbReference type="SAM" id="Coils"/>
    </source>
</evidence>
<keyword evidence="6" id="KW-1185">Reference proteome</keyword>
<reference evidence="5 6" key="1">
    <citation type="submission" date="2023-12" db="EMBL/GenBank/DDBJ databases">
        <title>the genome sequence of Hyalangium sp. s54d21.</title>
        <authorList>
            <person name="Zhang X."/>
        </authorList>
    </citation>
    <scope>NUCLEOTIDE SEQUENCE [LARGE SCALE GENOMIC DNA]</scope>
    <source>
        <strain evidence="6">s54d21</strain>
    </source>
</reference>
<comment type="caution">
    <text evidence="5">The sequence shown here is derived from an EMBL/GenBank/DDBJ whole genome shotgun (WGS) entry which is preliminary data.</text>
</comment>
<dbReference type="InterPro" id="IPR028011">
    <property type="entry name" value="DUF4476"/>
</dbReference>
<proteinExistence type="predicted"/>
<feature type="signal peptide" evidence="3">
    <location>
        <begin position="1"/>
        <end position="18"/>
    </location>
</feature>
<feature type="compositionally biased region" description="Pro residues" evidence="2">
    <location>
        <begin position="134"/>
        <end position="144"/>
    </location>
</feature>
<keyword evidence="1" id="KW-0175">Coiled coil</keyword>
<feature type="chain" id="PRO_5046511809" evidence="3">
    <location>
        <begin position="19"/>
        <end position="242"/>
    </location>
</feature>
<sequence>MRALVVAVAVLMSAAASAQSPSQAQAAQAQSQDLKRAPPPGQPTGPVAPPSSTPNYGPGYNGPSDSFRHEGTLVVVERERMAERLAQMERLLERALERAERGQGRTNLLKLGDELDAMRDALNNAPDVRRYQPRPQPPPPPPAPTPMVQPITEDQLQKLTKSINRESFGDGKLRVLESAASQQYFLVPQVLKLLQRFTFSGDRMQAMRVLWPRVLDRENAYQLYGAFSFPSEKEELRKIIGN</sequence>
<keyword evidence="3" id="KW-0732">Signal</keyword>
<feature type="region of interest" description="Disordered" evidence="2">
    <location>
        <begin position="16"/>
        <end position="67"/>
    </location>
</feature>
<dbReference type="EMBL" id="JAXIVS010000006">
    <property type="protein sequence ID" value="MDY7228369.1"/>
    <property type="molecule type" value="Genomic_DNA"/>
</dbReference>
<gene>
    <name evidence="5" type="ORF">SYV04_18250</name>
</gene>